<dbReference type="GO" id="GO:0016740">
    <property type="term" value="F:transferase activity"/>
    <property type="evidence" value="ECO:0007669"/>
    <property type="project" value="UniProtKB-KW"/>
</dbReference>
<keyword evidence="2" id="KW-1185">Reference proteome</keyword>
<evidence type="ECO:0000313" key="2">
    <source>
        <dbReference type="Proteomes" id="UP000019760"/>
    </source>
</evidence>
<reference evidence="2" key="1">
    <citation type="journal article" date="2014" name="FEMS Microbiol. Lett.">
        <title>Draft Genomic DNA Sequence of the Facultatively Methylotrophic Bacterium Acidomonas methanolica type strain MB58.</title>
        <authorList>
            <person name="Higashiura N."/>
            <person name="Hadano H."/>
            <person name="Hirakawa H."/>
            <person name="Matsutani M."/>
            <person name="Takabe S."/>
            <person name="Matsushita K."/>
            <person name="Azuma Y."/>
        </authorList>
    </citation>
    <scope>NUCLEOTIDE SEQUENCE [LARGE SCALE GENOMIC DNA]</scope>
    <source>
        <strain evidence="2">MB58</strain>
    </source>
</reference>
<keyword evidence="1" id="KW-0315">Glutamine amidotransferase</keyword>
<dbReference type="GO" id="GO:0006598">
    <property type="term" value="P:polyamine catabolic process"/>
    <property type="evidence" value="ECO:0007669"/>
    <property type="project" value="TreeGrafter"/>
</dbReference>
<comment type="caution">
    <text evidence="1">The sequence shown here is derived from an EMBL/GenBank/DDBJ whole genome shotgun (WGS) entry which is preliminary data.</text>
</comment>
<dbReference type="OrthoDB" id="9813383at2"/>
<dbReference type="Gene3D" id="3.40.50.880">
    <property type="match status" value="1"/>
</dbReference>
<dbReference type="CDD" id="cd01745">
    <property type="entry name" value="GATase1_2"/>
    <property type="match status" value="1"/>
</dbReference>
<gene>
    <name evidence="1" type="ORF">Amme_027_032</name>
</gene>
<dbReference type="GO" id="GO:0005829">
    <property type="term" value="C:cytosol"/>
    <property type="evidence" value="ECO:0007669"/>
    <property type="project" value="TreeGrafter"/>
</dbReference>
<accession>A0A023D3T6</accession>
<dbReference type="PANTHER" id="PTHR43235">
    <property type="entry name" value="GLUTAMINE AMIDOTRANSFERASE PB2B2.05-RELATED"/>
    <property type="match status" value="1"/>
</dbReference>
<dbReference type="PROSITE" id="PS51273">
    <property type="entry name" value="GATASE_TYPE_1"/>
    <property type="match status" value="1"/>
</dbReference>
<dbReference type="GO" id="GO:0033969">
    <property type="term" value="F:gamma-glutamyl-gamma-aminobutyrate hydrolase activity"/>
    <property type="evidence" value="ECO:0007669"/>
    <property type="project" value="TreeGrafter"/>
</dbReference>
<dbReference type="InterPro" id="IPR029062">
    <property type="entry name" value="Class_I_gatase-like"/>
</dbReference>
<proteinExistence type="predicted"/>
<dbReference type="RefSeq" id="WP_042057138.1">
    <property type="nucleotide sequence ID" value="NZ_BAND01000027.1"/>
</dbReference>
<dbReference type="EMBL" id="BAND01000027">
    <property type="protein sequence ID" value="GAJ28481.1"/>
    <property type="molecule type" value="Genomic_DNA"/>
</dbReference>
<keyword evidence="1" id="KW-0808">Transferase</keyword>
<dbReference type="PANTHER" id="PTHR43235:SF1">
    <property type="entry name" value="GLUTAMINE AMIDOTRANSFERASE PB2B2.05-RELATED"/>
    <property type="match status" value="1"/>
</dbReference>
<sequence>MALIGVTLDQEPGGNGADGGAYSSFPWYALRRNYFTAIASAGGLPVGLGHEEGLSEALMNRLDGLVVTGGAFDLDPALFGEAPHPTTVLKPERTRAELALLRAALARRLPVLGICGGMQLLAVASGGSLIQHLPDEVRGGIAHEQPNPRDEAGHDITILPGSLLARITGRTRMAVNSSHHQAVRTPGTLTVSANAADGVIEAVEGNGETFCLGVQWHPEFGIDPADNEILTAFIAACTTARNA</sequence>
<protein>
    <submittedName>
        <fullName evidence="1">Peptidase C26/glutamine amidotransferase</fullName>
    </submittedName>
</protein>
<dbReference type="Pfam" id="PF07722">
    <property type="entry name" value="Peptidase_C26"/>
    <property type="match status" value="1"/>
</dbReference>
<dbReference type="AlphaFoldDB" id="A0A023D3T6"/>
<name>A0A023D3T6_ACIMT</name>
<organism evidence="1 2">
    <name type="scientific">Acidomonas methanolica NBRC 104435</name>
    <dbReference type="NCBI Taxonomy" id="1231351"/>
    <lineage>
        <taxon>Bacteria</taxon>
        <taxon>Pseudomonadati</taxon>
        <taxon>Pseudomonadota</taxon>
        <taxon>Alphaproteobacteria</taxon>
        <taxon>Acetobacterales</taxon>
        <taxon>Acetobacteraceae</taxon>
        <taxon>Acidomonas</taxon>
    </lineage>
</organism>
<evidence type="ECO:0000313" key="1">
    <source>
        <dbReference type="EMBL" id="GAJ28481.1"/>
    </source>
</evidence>
<dbReference type="Proteomes" id="UP000019760">
    <property type="component" value="Unassembled WGS sequence"/>
</dbReference>
<reference evidence="1 2" key="2">
    <citation type="journal article" date="2014" name="FEMS Microbiol. Lett.">
        <title>Draft genomic DNA sequence of the facultatively methylotrophic bacterium Acidomonas methanolica type strain MB58.</title>
        <authorList>
            <person name="Higashiura N."/>
            <person name="Hadano H."/>
            <person name="Hirakawa H."/>
            <person name="Matsutani M."/>
            <person name="Takabe S."/>
            <person name="Matsushita K."/>
            <person name="Azuma Y."/>
        </authorList>
    </citation>
    <scope>NUCLEOTIDE SEQUENCE [LARGE SCALE GENOMIC DNA]</scope>
    <source>
        <strain evidence="1 2">MB58</strain>
    </source>
</reference>
<dbReference type="SUPFAM" id="SSF52317">
    <property type="entry name" value="Class I glutamine amidotransferase-like"/>
    <property type="match status" value="1"/>
</dbReference>
<dbReference type="InterPro" id="IPR044668">
    <property type="entry name" value="PuuD-like"/>
</dbReference>
<dbReference type="InterPro" id="IPR011697">
    <property type="entry name" value="Peptidase_C26"/>
</dbReference>